<dbReference type="Proteomes" id="UP000199060">
    <property type="component" value="Unassembled WGS sequence"/>
</dbReference>
<dbReference type="AlphaFoldDB" id="A0A1G6S6N7"/>
<keyword evidence="2" id="KW-1185">Reference proteome</keyword>
<accession>A0A1G6S6N7</accession>
<sequence>MKSSMYSYKIELFETTCEILPKFGTGYPDTRDKLCPIKYKQTDEIEHDPKRHTVVCPDGSGNACEDSIACPDYSGWPLKIKL</sequence>
<dbReference type="EMBL" id="FNAC01000015">
    <property type="protein sequence ID" value="SDD12351.1"/>
    <property type="molecule type" value="Genomic_DNA"/>
</dbReference>
<organism evidence="1 2">
    <name type="scientific">Algoriphagus faecimaris</name>
    <dbReference type="NCBI Taxonomy" id="686796"/>
    <lineage>
        <taxon>Bacteria</taxon>
        <taxon>Pseudomonadati</taxon>
        <taxon>Bacteroidota</taxon>
        <taxon>Cytophagia</taxon>
        <taxon>Cytophagales</taxon>
        <taxon>Cyclobacteriaceae</taxon>
        <taxon>Algoriphagus</taxon>
    </lineage>
</organism>
<proteinExistence type="predicted"/>
<evidence type="ECO:0000313" key="2">
    <source>
        <dbReference type="Proteomes" id="UP000199060"/>
    </source>
</evidence>
<gene>
    <name evidence="1" type="ORF">SAMN04488104_1015100</name>
</gene>
<dbReference type="RefSeq" id="WP_087939028.1">
    <property type="nucleotide sequence ID" value="NZ_FNAC01000015.1"/>
</dbReference>
<evidence type="ECO:0000313" key="1">
    <source>
        <dbReference type="EMBL" id="SDD12351.1"/>
    </source>
</evidence>
<protein>
    <submittedName>
        <fullName evidence="1">Uncharacterized protein</fullName>
    </submittedName>
</protein>
<reference evidence="2" key="1">
    <citation type="submission" date="2016-10" db="EMBL/GenBank/DDBJ databases">
        <authorList>
            <person name="Varghese N."/>
            <person name="Submissions S."/>
        </authorList>
    </citation>
    <scope>NUCLEOTIDE SEQUENCE [LARGE SCALE GENOMIC DNA]</scope>
    <source>
        <strain evidence="2">DSM 23095</strain>
    </source>
</reference>
<name>A0A1G6S6N7_9BACT</name>